<keyword evidence="2" id="KW-0285">Flavoprotein</keyword>
<sequence>MSGHKMMFSGLKLWTKGRSSHAWINPFHNGRNGRGKASFSTRSPKVCIVGSGPAAFYTAQSLLKARQDVEVDLYERLPVPFGLVRFGVAPDHPEVKGNRSMGVPGEDLAGVYSAKDFVGWYNGLPSCRELSPDLSCETAVILGQGNVALDVARVLLSPIDILKKTDITQPALEALAESRVRRVLVVGRRGPMQVACTIK</sequence>
<evidence type="ECO:0000256" key="5">
    <source>
        <dbReference type="ARBA" id="ARBA00023002"/>
    </source>
</evidence>
<feature type="non-terminal residue" evidence="6">
    <location>
        <position position="199"/>
    </location>
</feature>
<comment type="caution">
    <text evidence="6">The sequence shown here is derived from an EMBL/GenBank/DDBJ whole genome shotgun (WGS) entry which is preliminary data.</text>
</comment>
<evidence type="ECO:0000313" key="7">
    <source>
        <dbReference type="Proteomes" id="UP000327493"/>
    </source>
</evidence>
<dbReference type="InterPro" id="IPR055275">
    <property type="entry name" value="Ferredox_Rdtase"/>
</dbReference>
<evidence type="ECO:0000256" key="1">
    <source>
        <dbReference type="ARBA" id="ARBA00001974"/>
    </source>
</evidence>
<comment type="cofactor">
    <cofactor evidence="1">
        <name>FAD</name>
        <dbReference type="ChEBI" id="CHEBI:57692"/>
    </cofactor>
</comment>
<dbReference type="AlphaFoldDB" id="A0A5J5CGX6"/>
<dbReference type="PANTHER" id="PTHR48467:SF1">
    <property type="entry name" value="GLUTAMATE SYNTHASE 1 [NADH], CHLOROPLASTIC-LIKE"/>
    <property type="match status" value="1"/>
</dbReference>
<proteinExistence type="predicted"/>
<accession>A0A5J5CGX6</accession>
<dbReference type="PANTHER" id="PTHR48467">
    <property type="entry name" value="GLUTAMATE SYNTHASE 1 [NADH], CHLOROPLASTIC-LIKE"/>
    <property type="match status" value="1"/>
</dbReference>
<evidence type="ECO:0008006" key="8">
    <source>
        <dbReference type="Google" id="ProtNLM"/>
    </source>
</evidence>
<reference evidence="6 7" key="1">
    <citation type="submission" date="2019-08" db="EMBL/GenBank/DDBJ databases">
        <title>A chromosome-level genome assembly, high-density linkage maps, and genome scans reveal the genomic architecture of hybrid incompatibilities underlying speciation via character displacement in darters (Percidae: Etheostominae).</title>
        <authorList>
            <person name="Moran R.L."/>
            <person name="Catchen J.M."/>
            <person name="Fuller R.C."/>
        </authorList>
    </citation>
    <scope>NUCLEOTIDE SEQUENCE [LARGE SCALE GENOMIC DNA]</scope>
    <source>
        <strain evidence="6">EspeVRDwgs_2016</strain>
        <tissue evidence="6">Muscle</tissue>
    </source>
</reference>
<keyword evidence="4" id="KW-0521">NADP</keyword>
<dbReference type="PRINTS" id="PR00419">
    <property type="entry name" value="ADXRDTASE"/>
</dbReference>
<organism evidence="6 7">
    <name type="scientific">Etheostoma spectabile</name>
    <name type="common">orangethroat darter</name>
    <dbReference type="NCBI Taxonomy" id="54343"/>
    <lineage>
        <taxon>Eukaryota</taxon>
        <taxon>Metazoa</taxon>
        <taxon>Chordata</taxon>
        <taxon>Craniata</taxon>
        <taxon>Vertebrata</taxon>
        <taxon>Euteleostomi</taxon>
        <taxon>Actinopterygii</taxon>
        <taxon>Neopterygii</taxon>
        <taxon>Teleostei</taxon>
        <taxon>Neoteleostei</taxon>
        <taxon>Acanthomorphata</taxon>
        <taxon>Eupercaria</taxon>
        <taxon>Perciformes</taxon>
        <taxon>Percoidei</taxon>
        <taxon>Percidae</taxon>
        <taxon>Etheostomatinae</taxon>
        <taxon>Etheostoma</taxon>
    </lineage>
</organism>
<keyword evidence="7" id="KW-1185">Reference proteome</keyword>
<keyword evidence="5" id="KW-0560">Oxidoreductase</keyword>
<dbReference type="SUPFAM" id="SSF51905">
    <property type="entry name" value="FAD/NAD(P)-binding domain"/>
    <property type="match status" value="2"/>
</dbReference>
<dbReference type="Gene3D" id="3.50.50.60">
    <property type="entry name" value="FAD/NAD(P)-binding domain"/>
    <property type="match status" value="1"/>
</dbReference>
<evidence type="ECO:0000313" key="6">
    <source>
        <dbReference type="EMBL" id="KAA8581094.1"/>
    </source>
</evidence>
<evidence type="ECO:0000256" key="4">
    <source>
        <dbReference type="ARBA" id="ARBA00022857"/>
    </source>
</evidence>
<name>A0A5J5CGX6_9PERO</name>
<protein>
    <recommendedName>
        <fullName evidence="8">FAD/NAD(P)-binding domain-containing protein</fullName>
    </recommendedName>
</protein>
<dbReference type="GO" id="GO:0016491">
    <property type="term" value="F:oxidoreductase activity"/>
    <property type="evidence" value="ECO:0007669"/>
    <property type="project" value="UniProtKB-KW"/>
</dbReference>
<evidence type="ECO:0000256" key="3">
    <source>
        <dbReference type="ARBA" id="ARBA00022827"/>
    </source>
</evidence>
<dbReference type="Pfam" id="PF13450">
    <property type="entry name" value="NAD_binding_8"/>
    <property type="match status" value="1"/>
</dbReference>
<gene>
    <name evidence="6" type="ORF">FQN60_002675</name>
</gene>
<evidence type="ECO:0000256" key="2">
    <source>
        <dbReference type="ARBA" id="ARBA00022630"/>
    </source>
</evidence>
<dbReference type="EMBL" id="VOFY01000021">
    <property type="protein sequence ID" value="KAA8581094.1"/>
    <property type="molecule type" value="Genomic_DNA"/>
</dbReference>
<dbReference type="Proteomes" id="UP000327493">
    <property type="component" value="Chromosome 21"/>
</dbReference>
<dbReference type="InterPro" id="IPR036188">
    <property type="entry name" value="FAD/NAD-bd_sf"/>
</dbReference>
<keyword evidence="3" id="KW-0274">FAD</keyword>